<dbReference type="OrthoDB" id="9806984at2"/>
<keyword evidence="6 8" id="KW-0472">Membrane</keyword>
<feature type="domain" description="Mce/MlaD" evidence="9">
    <location>
        <begin position="50"/>
        <end position="141"/>
    </location>
</feature>
<comment type="subcellular location">
    <subcellularLocation>
        <location evidence="1">Cell inner membrane</location>
    </subcellularLocation>
</comment>
<dbReference type="PANTHER" id="PTHR30462">
    <property type="entry name" value="INTERMEMBRANE TRANSPORT PROTEIN PQIB-RELATED"/>
    <property type="match status" value="1"/>
</dbReference>
<dbReference type="Pfam" id="PF02470">
    <property type="entry name" value="MlaD"/>
    <property type="match status" value="2"/>
</dbReference>
<evidence type="ECO:0000256" key="5">
    <source>
        <dbReference type="ARBA" id="ARBA00022989"/>
    </source>
</evidence>
<gene>
    <name evidence="10" type="ORF">SAMN02746062_00124</name>
</gene>
<dbReference type="InterPro" id="IPR051800">
    <property type="entry name" value="PqiA-PqiB_transport"/>
</dbReference>
<dbReference type="InterPro" id="IPR003399">
    <property type="entry name" value="Mce/MlaD"/>
</dbReference>
<keyword evidence="2" id="KW-1003">Cell membrane</keyword>
<dbReference type="AlphaFoldDB" id="A0A286E216"/>
<protein>
    <submittedName>
        <fullName evidence="10">Paraquat-inducible protein B</fullName>
    </submittedName>
</protein>
<keyword evidence="5 8" id="KW-1133">Transmembrane helix</keyword>
<feature type="coiled-coil region" evidence="7">
    <location>
        <begin position="458"/>
        <end position="485"/>
    </location>
</feature>
<dbReference type="GO" id="GO:0005886">
    <property type="term" value="C:plasma membrane"/>
    <property type="evidence" value="ECO:0007669"/>
    <property type="project" value="UniProtKB-SubCell"/>
</dbReference>
<accession>A0A286E216</accession>
<sequence length="573" mass="62895">MNTDLQENSNKTEPAQVRQTLTLLSAVWLIPLLAAIIGAWLLAQNLRNKGPEITLLIDNAEGIEVNTTAVRILNVDVGRVTRVRLLPDQKGVELTARLTKDVEDLMREDTQFWIVKPRIDQNGITGLGTLVSGAYLAFSPGSSQVEASEFKVSDLPPVTAIGQSGVRLYLSGKNSKMLGAGSPILYESHIVGTVEHAKFNPTTQMVDYTIFIHSPNESLLSSNSQFWLESGIHIRTDGTGVSINTPPLSAILSGAIAFHTPRYNADSQKAVQNGDTFRIFDNRKELESQAGERTLYYVVFFDSSVRGLEIGAPVEYRGMKIGTVADMPYFDESDNLKLFQSGLIPVRLRLEPHLMESGGGNQRNVVRESREYWQNEIQAALNRGLTARLANNNLILGSKMIELSDASSGNADGVLKPAREYHGHTVIASQGGGGLEDLQAQIGKLLNKFNALPLDKTMGELNGSLKELRQTLKSAQTLLASTNQTMNSANKLMNKPQTQQIPNEINKSLRELRQTLQGVSPQSPMYQDVQQTLQSIDQTLKDVKPLVDTLKAQPNALIFNSSTQDPTPKGREP</sequence>
<evidence type="ECO:0000256" key="3">
    <source>
        <dbReference type="ARBA" id="ARBA00022519"/>
    </source>
</evidence>
<keyword evidence="11" id="KW-1185">Reference proteome</keyword>
<reference evidence="10 11" key="1">
    <citation type="submission" date="2017-09" db="EMBL/GenBank/DDBJ databases">
        <authorList>
            <person name="Ehlers B."/>
            <person name="Leendertz F.H."/>
        </authorList>
    </citation>
    <scope>NUCLEOTIDE SEQUENCE [LARGE SCALE GENOMIC DNA]</scope>
    <source>
        <strain evidence="10 11">DSM 16848</strain>
    </source>
</reference>
<keyword evidence="3" id="KW-0997">Cell inner membrane</keyword>
<feature type="domain" description="Mce/MlaD" evidence="9">
    <location>
        <begin position="294"/>
        <end position="404"/>
    </location>
</feature>
<evidence type="ECO:0000313" key="11">
    <source>
        <dbReference type="Proteomes" id="UP000219669"/>
    </source>
</evidence>
<dbReference type="NCBIfam" id="NF008070">
    <property type="entry name" value="PRK10807.1"/>
    <property type="match status" value="1"/>
</dbReference>
<evidence type="ECO:0000256" key="7">
    <source>
        <dbReference type="SAM" id="Coils"/>
    </source>
</evidence>
<evidence type="ECO:0000256" key="4">
    <source>
        <dbReference type="ARBA" id="ARBA00022692"/>
    </source>
</evidence>
<dbReference type="Proteomes" id="UP000219669">
    <property type="component" value="Unassembled WGS sequence"/>
</dbReference>
<proteinExistence type="predicted"/>
<dbReference type="PANTHER" id="PTHR30462:SF2">
    <property type="entry name" value="INTERMEMBRANE TRANSPORT PROTEIN PQIB"/>
    <property type="match status" value="1"/>
</dbReference>
<evidence type="ECO:0000313" key="10">
    <source>
        <dbReference type="EMBL" id="SOD64946.1"/>
    </source>
</evidence>
<dbReference type="RefSeq" id="WP_097113205.1">
    <property type="nucleotide sequence ID" value="NZ_CP083931.1"/>
</dbReference>
<evidence type="ECO:0000256" key="2">
    <source>
        <dbReference type="ARBA" id="ARBA00022475"/>
    </source>
</evidence>
<evidence type="ECO:0000256" key="1">
    <source>
        <dbReference type="ARBA" id="ARBA00004533"/>
    </source>
</evidence>
<evidence type="ECO:0000259" key="9">
    <source>
        <dbReference type="Pfam" id="PF02470"/>
    </source>
</evidence>
<feature type="transmembrane region" description="Helical" evidence="8">
    <location>
        <begin position="21"/>
        <end position="43"/>
    </location>
</feature>
<keyword evidence="7" id="KW-0175">Coiled coil</keyword>
<evidence type="ECO:0000256" key="6">
    <source>
        <dbReference type="ARBA" id="ARBA00023136"/>
    </source>
</evidence>
<dbReference type="EMBL" id="OCNF01000001">
    <property type="protein sequence ID" value="SOD64946.1"/>
    <property type="molecule type" value="Genomic_DNA"/>
</dbReference>
<organism evidence="10 11">
    <name type="scientific">Alysiella filiformis DSM 16848</name>
    <dbReference type="NCBI Taxonomy" id="1120981"/>
    <lineage>
        <taxon>Bacteria</taxon>
        <taxon>Pseudomonadati</taxon>
        <taxon>Pseudomonadota</taxon>
        <taxon>Betaproteobacteria</taxon>
        <taxon>Neisseriales</taxon>
        <taxon>Neisseriaceae</taxon>
        <taxon>Alysiella</taxon>
    </lineage>
</organism>
<keyword evidence="4 8" id="KW-0812">Transmembrane</keyword>
<evidence type="ECO:0000256" key="8">
    <source>
        <dbReference type="SAM" id="Phobius"/>
    </source>
</evidence>
<name>A0A286E216_9NEIS</name>